<name>A0A0X3BIQ2_9EURY</name>
<dbReference type="EMBL" id="LT158599">
    <property type="protein sequence ID" value="CVK32017.1"/>
    <property type="molecule type" value="Genomic_DNA"/>
</dbReference>
<dbReference type="Proteomes" id="UP000069850">
    <property type="component" value="Chromosome 1"/>
</dbReference>
<reference evidence="1 2" key="1">
    <citation type="submission" date="2016-01" db="EMBL/GenBank/DDBJ databases">
        <authorList>
            <person name="Manzoor S."/>
        </authorList>
    </citation>
    <scope>NUCLEOTIDE SEQUENCE [LARGE SCALE GENOMIC DNA]</scope>
    <source>
        <strain evidence="1">Methanoculleus sp MAB1</strain>
    </source>
</reference>
<dbReference type="GO" id="GO:0006974">
    <property type="term" value="P:DNA damage response"/>
    <property type="evidence" value="ECO:0007669"/>
    <property type="project" value="TreeGrafter"/>
</dbReference>
<protein>
    <submittedName>
        <fullName evidence="1">MS2 complete genome</fullName>
    </submittedName>
</protein>
<dbReference type="Pfam" id="PF04402">
    <property type="entry name" value="SIMPL"/>
    <property type="match status" value="1"/>
</dbReference>
<dbReference type="PANTHER" id="PTHR34387:SF2">
    <property type="entry name" value="SLR1258 PROTEIN"/>
    <property type="match status" value="1"/>
</dbReference>
<gene>
    <name evidence="1" type="ORF">MMAB1_0803</name>
</gene>
<dbReference type="Gene3D" id="3.30.70.2970">
    <property type="entry name" value="Protein of unknown function (DUF541), domain 2"/>
    <property type="match status" value="1"/>
</dbReference>
<dbReference type="Gene3D" id="3.30.110.170">
    <property type="entry name" value="Protein of unknown function (DUF541), domain 1"/>
    <property type="match status" value="1"/>
</dbReference>
<sequence length="247" mass="26003">MSMRGKIAFLGIALMVLCAAVIGNVTAQQPEESKDKLIHVSGTGKVTTTPDLAIIVLAVETENADAKIAQQQNAQKMDTVVNALKGAGIPAKDLKTAGYTIIPVTEQNDKPLVSSKIRFYRVINNLEIRLDAVDRTGEIIDLAVASGANRVDRLSLTLSDAKQQELRSEALTAAVAQARGDADAVAAALGKTIVDVKEVNVGNSYVPMLYDNRYAAMEKAGGAAVPTPIEVGEIDVTASVSIAYVIA</sequence>
<dbReference type="RefSeq" id="WP_238320480.1">
    <property type="nucleotide sequence ID" value="NZ_JAHAVR010000003.1"/>
</dbReference>
<dbReference type="AlphaFoldDB" id="A0A0X3BIQ2"/>
<dbReference type="PANTHER" id="PTHR34387">
    <property type="entry name" value="SLR1258 PROTEIN"/>
    <property type="match status" value="1"/>
</dbReference>
<accession>A0A0X3BIQ2</accession>
<dbReference type="GeneID" id="27136806"/>
<evidence type="ECO:0000313" key="2">
    <source>
        <dbReference type="Proteomes" id="UP000069850"/>
    </source>
</evidence>
<dbReference type="InterPro" id="IPR052022">
    <property type="entry name" value="26kDa_periplasmic_antigen"/>
</dbReference>
<organism evidence="1 2">
    <name type="scientific">Methanoculleus bourgensis</name>
    <dbReference type="NCBI Taxonomy" id="83986"/>
    <lineage>
        <taxon>Archaea</taxon>
        <taxon>Methanobacteriati</taxon>
        <taxon>Methanobacteriota</taxon>
        <taxon>Stenosarchaea group</taxon>
        <taxon>Methanomicrobia</taxon>
        <taxon>Methanomicrobiales</taxon>
        <taxon>Methanomicrobiaceae</taxon>
        <taxon>Methanoculleus</taxon>
    </lineage>
</organism>
<dbReference type="InterPro" id="IPR007497">
    <property type="entry name" value="SIMPL/DUF541"/>
</dbReference>
<dbReference type="KEGG" id="mema:MMAB1_0803"/>
<evidence type="ECO:0000313" key="1">
    <source>
        <dbReference type="EMBL" id="CVK32017.1"/>
    </source>
</evidence>
<proteinExistence type="predicted"/>